<protein>
    <submittedName>
        <fullName evidence="1">Uncharacterized protein</fullName>
    </submittedName>
</protein>
<accession>A0A426X1N7</accession>
<evidence type="ECO:0000313" key="2">
    <source>
        <dbReference type="Proteomes" id="UP000287651"/>
    </source>
</evidence>
<sequence>MASIGFLSVAVFVSRPALDSDQLFGLGQISGSGKLLLEGITGPRCFSHREYRTIDAELLGVAADEALTSDGVRAWARESAAGPKFGARSRCVATRDGQLITELPT</sequence>
<proteinExistence type="predicted"/>
<comment type="caution">
    <text evidence="1">The sequence shown here is derived from an EMBL/GenBank/DDBJ whole genome shotgun (WGS) entry which is preliminary data.</text>
</comment>
<dbReference type="AlphaFoldDB" id="A0A426X1N7"/>
<organism evidence="1 2">
    <name type="scientific">Ensete ventricosum</name>
    <name type="common">Abyssinian banana</name>
    <name type="synonym">Musa ensete</name>
    <dbReference type="NCBI Taxonomy" id="4639"/>
    <lineage>
        <taxon>Eukaryota</taxon>
        <taxon>Viridiplantae</taxon>
        <taxon>Streptophyta</taxon>
        <taxon>Embryophyta</taxon>
        <taxon>Tracheophyta</taxon>
        <taxon>Spermatophyta</taxon>
        <taxon>Magnoliopsida</taxon>
        <taxon>Liliopsida</taxon>
        <taxon>Zingiberales</taxon>
        <taxon>Musaceae</taxon>
        <taxon>Ensete</taxon>
    </lineage>
</organism>
<dbReference type="Proteomes" id="UP000287651">
    <property type="component" value="Unassembled WGS sequence"/>
</dbReference>
<gene>
    <name evidence="1" type="ORF">B296_00040580</name>
</gene>
<reference evidence="1 2" key="1">
    <citation type="journal article" date="2014" name="Agronomy (Basel)">
        <title>A Draft Genome Sequence for Ensete ventricosum, the Drought-Tolerant Tree Against Hunger.</title>
        <authorList>
            <person name="Harrison J."/>
            <person name="Moore K.A."/>
            <person name="Paszkiewicz K."/>
            <person name="Jones T."/>
            <person name="Grant M."/>
            <person name="Ambacheew D."/>
            <person name="Muzemil S."/>
            <person name="Studholme D.J."/>
        </authorList>
    </citation>
    <scope>NUCLEOTIDE SEQUENCE [LARGE SCALE GENOMIC DNA]</scope>
</reference>
<evidence type="ECO:0000313" key="1">
    <source>
        <dbReference type="EMBL" id="RRT33387.1"/>
    </source>
</evidence>
<name>A0A426X1N7_ENSVE</name>
<dbReference type="EMBL" id="AMZH03029185">
    <property type="protein sequence ID" value="RRT33387.1"/>
    <property type="molecule type" value="Genomic_DNA"/>
</dbReference>